<keyword evidence="3 9" id="KW-0812">Transmembrane</keyword>
<keyword evidence="5 9" id="KW-0297">G-protein coupled receptor</keyword>
<dbReference type="AlphaFoldDB" id="A0A8T9VXT2"/>
<dbReference type="Pfam" id="PF00001">
    <property type="entry name" value="7tm_1"/>
    <property type="match status" value="1"/>
</dbReference>
<feature type="region of interest" description="Disordered" evidence="10">
    <location>
        <begin position="251"/>
        <end position="270"/>
    </location>
</feature>
<comment type="subcellular location">
    <subcellularLocation>
        <location evidence="1">Membrane</location>
        <topology evidence="1">Multi-pass membrane protein</topology>
    </subcellularLocation>
</comment>
<evidence type="ECO:0000256" key="9">
    <source>
        <dbReference type="RuleBase" id="RU000688"/>
    </source>
</evidence>
<evidence type="ECO:0000256" key="10">
    <source>
        <dbReference type="SAM" id="MobiDB-lite"/>
    </source>
</evidence>
<dbReference type="InterPro" id="IPR000611">
    <property type="entry name" value="NPY_rcpt"/>
</dbReference>
<feature type="domain" description="G-protein coupled receptors family 1 profile" evidence="12">
    <location>
        <begin position="68"/>
        <end position="339"/>
    </location>
</feature>
<evidence type="ECO:0000256" key="1">
    <source>
        <dbReference type="ARBA" id="ARBA00004141"/>
    </source>
</evidence>
<dbReference type="PRINTS" id="PR01012">
    <property type="entry name" value="NRPEPTIDEYR"/>
</dbReference>
<evidence type="ECO:0000256" key="3">
    <source>
        <dbReference type="ARBA" id="ARBA00022692"/>
    </source>
</evidence>
<feature type="transmembrane region" description="Helical" evidence="11">
    <location>
        <begin position="218"/>
        <end position="240"/>
    </location>
</feature>
<feature type="transmembrane region" description="Helical" evidence="11">
    <location>
        <begin position="280"/>
        <end position="299"/>
    </location>
</feature>
<evidence type="ECO:0000256" key="4">
    <source>
        <dbReference type="ARBA" id="ARBA00022989"/>
    </source>
</evidence>
<evidence type="ECO:0000256" key="2">
    <source>
        <dbReference type="ARBA" id="ARBA00010663"/>
    </source>
</evidence>
<dbReference type="Gene3D" id="1.20.1070.10">
    <property type="entry name" value="Rhodopsin 7-helix transmembrane proteins"/>
    <property type="match status" value="1"/>
</dbReference>
<sequence length="419" mass="47579">MDATVVSYGGENRSDLWPRQNSSWTLSDSNTEILDILRQTRDAKYFHPAVEVVLEIAYALLITFGGIGNGLVCYVVARNTHMRTPRNIFIINLAISDFTLCMFTQPLNLVKLVYLQWRLGSFMCKFVTMFQGTNVFVSTISITAIALDRFQVIVYPTKDSMRKVGAAVALISIWLISFLMASPFLLFSVLMEEQPVPDYPIFLYRCIEDTDLKLEKRAYSVAGMVVQYVMPIIIVTISHLRICNKLKYRMVNQRPPPGQRSPYLRKKNERNTRRKRKTNLLLAMIAVVFALSWLPLNIFNLLSEFNDDMFHGDVIDINLTYAICHLFVLCSGCLNPVLYGWLNENFRQEFMKVLCCSCCKRLQHKVKGSLCCNAAHQDPHPGVPAITLTKASNGEPPSKVCDEDGPTVTPLSEFNVMKS</sequence>
<dbReference type="PANTHER" id="PTHR24235:SF12">
    <property type="entry name" value="G-PROTEIN COUPLED RECEPTORS FAMILY 1 PROFILE DOMAIN-CONTAINING PROTEIN"/>
    <property type="match status" value="1"/>
</dbReference>
<dbReference type="SUPFAM" id="SSF81321">
    <property type="entry name" value="Family A G protein-coupled receptor-like"/>
    <property type="match status" value="1"/>
</dbReference>
<feature type="transmembrane region" description="Helical" evidence="11">
    <location>
        <begin position="319"/>
        <end position="342"/>
    </location>
</feature>
<dbReference type="CDD" id="cd15203">
    <property type="entry name" value="7tmA_NPYR-like"/>
    <property type="match status" value="1"/>
</dbReference>
<evidence type="ECO:0000256" key="8">
    <source>
        <dbReference type="ARBA" id="ARBA00023224"/>
    </source>
</evidence>
<comment type="similarity">
    <text evidence="2 9">Belongs to the G-protein coupled receptor 1 family.</text>
</comment>
<evidence type="ECO:0000256" key="5">
    <source>
        <dbReference type="ARBA" id="ARBA00023040"/>
    </source>
</evidence>
<evidence type="ECO:0000256" key="7">
    <source>
        <dbReference type="ARBA" id="ARBA00023170"/>
    </source>
</evidence>
<keyword evidence="7 9" id="KW-0675">Receptor</keyword>
<evidence type="ECO:0000256" key="11">
    <source>
        <dbReference type="SAM" id="Phobius"/>
    </source>
</evidence>
<dbReference type="InterPro" id="IPR000276">
    <property type="entry name" value="GPCR_Rhodpsn"/>
</dbReference>
<accession>A0A8T9VXT2</accession>
<reference evidence="13" key="1">
    <citation type="submission" date="2021-04" db="EMBL/GenBank/DDBJ databases">
        <authorList>
            <person name="Sohn Y.C."/>
            <person name="Kim K.S."/>
            <person name="Kim M.A."/>
        </authorList>
    </citation>
    <scope>NUCLEOTIDE SEQUENCE</scope>
</reference>
<feature type="transmembrane region" description="Helical" evidence="11">
    <location>
        <begin position="89"/>
        <end position="107"/>
    </location>
</feature>
<dbReference type="PROSITE" id="PS50262">
    <property type="entry name" value="G_PROTEIN_RECEP_F1_2"/>
    <property type="match status" value="1"/>
</dbReference>
<name>A0A8T9VXT2_HALDH</name>
<keyword evidence="6 11" id="KW-0472">Membrane</keyword>
<evidence type="ECO:0000313" key="13">
    <source>
        <dbReference type="EMBL" id="UPH88283.1"/>
    </source>
</evidence>
<organism evidence="13">
    <name type="scientific">Haliotis discus hannai</name>
    <name type="common">Japanese abalone</name>
    <dbReference type="NCBI Taxonomy" id="42344"/>
    <lineage>
        <taxon>Eukaryota</taxon>
        <taxon>Metazoa</taxon>
        <taxon>Spiralia</taxon>
        <taxon>Lophotrochozoa</taxon>
        <taxon>Mollusca</taxon>
        <taxon>Gastropoda</taxon>
        <taxon>Vetigastropoda</taxon>
        <taxon>Lepetellida</taxon>
        <taxon>Haliotoidea</taxon>
        <taxon>Haliotidae</taxon>
        <taxon>Haliotis</taxon>
    </lineage>
</organism>
<dbReference type="EMBL" id="MZ014383">
    <property type="protein sequence ID" value="UPH88283.1"/>
    <property type="molecule type" value="mRNA"/>
</dbReference>
<dbReference type="GO" id="GO:0004983">
    <property type="term" value="F:neuropeptide Y receptor activity"/>
    <property type="evidence" value="ECO:0007669"/>
    <property type="project" value="InterPro"/>
</dbReference>
<dbReference type="PANTHER" id="PTHR24235">
    <property type="entry name" value="NEUROPEPTIDE Y RECEPTOR"/>
    <property type="match status" value="1"/>
</dbReference>
<protein>
    <submittedName>
        <fullName evidence="13">NPF receptor like-1</fullName>
    </submittedName>
</protein>
<evidence type="ECO:0000256" key="6">
    <source>
        <dbReference type="ARBA" id="ARBA00023136"/>
    </source>
</evidence>
<feature type="transmembrane region" description="Helical" evidence="11">
    <location>
        <begin position="127"/>
        <end position="147"/>
    </location>
</feature>
<dbReference type="InterPro" id="IPR017452">
    <property type="entry name" value="GPCR_Rhodpsn_7TM"/>
</dbReference>
<feature type="transmembrane region" description="Helical" evidence="11">
    <location>
        <begin position="168"/>
        <end position="190"/>
    </location>
</feature>
<dbReference type="PROSITE" id="PS00237">
    <property type="entry name" value="G_PROTEIN_RECEP_F1_1"/>
    <property type="match status" value="1"/>
</dbReference>
<evidence type="ECO:0000259" key="12">
    <source>
        <dbReference type="PROSITE" id="PS50262"/>
    </source>
</evidence>
<proteinExistence type="evidence at transcript level"/>
<keyword evidence="4 11" id="KW-1133">Transmembrane helix</keyword>
<dbReference type="PRINTS" id="PR00237">
    <property type="entry name" value="GPCRRHODOPSN"/>
</dbReference>
<dbReference type="GO" id="GO:0016020">
    <property type="term" value="C:membrane"/>
    <property type="evidence" value="ECO:0007669"/>
    <property type="project" value="UniProtKB-SubCell"/>
</dbReference>
<feature type="transmembrane region" description="Helical" evidence="11">
    <location>
        <begin position="56"/>
        <end position="77"/>
    </location>
</feature>
<dbReference type="SMART" id="SM01381">
    <property type="entry name" value="7TM_GPCR_Srsx"/>
    <property type="match status" value="1"/>
</dbReference>
<keyword evidence="8 9" id="KW-0807">Transducer</keyword>